<comment type="caution">
    <text evidence="3">The sequence shown here is derived from an EMBL/GenBank/DDBJ whole genome shotgun (WGS) entry which is preliminary data.</text>
</comment>
<proteinExistence type="predicted"/>
<keyword evidence="1" id="KW-0597">Phosphoprotein</keyword>
<dbReference type="InterPro" id="IPR011110">
    <property type="entry name" value="Reg_prop"/>
</dbReference>
<dbReference type="Gene3D" id="2.130.10.10">
    <property type="entry name" value="YVTN repeat-like/Quinoprotein amine dehydrogenase"/>
    <property type="match status" value="3"/>
</dbReference>
<keyword evidence="4" id="KW-1185">Reference proteome</keyword>
<reference evidence="4" key="1">
    <citation type="journal article" date="2019" name="Int. J. Syst. Evol. Microbiol.">
        <title>The Global Catalogue of Microorganisms (GCM) 10K type strain sequencing project: providing services to taxonomists for standard genome sequencing and annotation.</title>
        <authorList>
            <consortium name="The Broad Institute Genomics Platform"/>
            <consortium name="The Broad Institute Genome Sequencing Center for Infectious Disease"/>
            <person name="Wu L."/>
            <person name="Ma J."/>
        </authorList>
    </citation>
    <scope>NUCLEOTIDE SEQUENCE [LARGE SCALE GENOMIC DNA]</scope>
    <source>
        <strain evidence="4">KCTC 22814</strain>
    </source>
</reference>
<evidence type="ECO:0000313" key="4">
    <source>
        <dbReference type="Proteomes" id="UP001597525"/>
    </source>
</evidence>
<organism evidence="3 4">
    <name type="scientific">Sphingobacterium bambusae</name>
    <dbReference type="NCBI Taxonomy" id="662858"/>
    <lineage>
        <taxon>Bacteria</taxon>
        <taxon>Pseudomonadati</taxon>
        <taxon>Bacteroidota</taxon>
        <taxon>Sphingobacteriia</taxon>
        <taxon>Sphingobacteriales</taxon>
        <taxon>Sphingobacteriaceae</taxon>
        <taxon>Sphingobacterium</taxon>
    </lineage>
</organism>
<dbReference type="Pfam" id="PF07494">
    <property type="entry name" value="Reg_prop"/>
    <property type="match status" value="4"/>
</dbReference>
<evidence type="ECO:0000313" key="3">
    <source>
        <dbReference type="EMBL" id="MFD2967756.1"/>
    </source>
</evidence>
<dbReference type="RefSeq" id="WP_320183032.1">
    <property type="nucleotide sequence ID" value="NZ_CP138332.1"/>
</dbReference>
<name>A0ABW6BHR6_9SPHI</name>
<accession>A0ABW6BHR6</accession>
<dbReference type="SUPFAM" id="SSF63829">
    <property type="entry name" value="Calcium-dependent phosphotriesterase"/>
    <property type="match status" value="2"/>
</dbReference>
<evidence type="ECO:0000256" key="1">
    <source>
        <dbReference type="ARBA" id="ARBA00022553"/>
    </source>
</evidence>
<dbReference type="InterPro" id="IPR015943">
    <property type="entry name" value="WD40/YVTN_repeat-like_dom_sf"/>
</dbReference>
<dbReference type="EMBL" id="JBHUPB010000007">
    <property type="protein sequence ID" value="MFD2967756.1"/>
    <property type="molecule type" value="Genomic_DNA"/>
</dbReference>
<dbReference type="PANTHER" id="PTHR43547:SF2">
    <property type="entry name" value="HYBRID SIGNAL TRANSDUCTION HISTIDINE KINASE C"/>
    <property type="match status" value="1"/>
</dbReference>
<keyword evidence="2" id="KW-0732">Signal</keyword>
<evidence type="ECO:0000256" key="2">
    <source>
        <dbReference type="SAM" id="SignalP"/>
    </source>
</evidence>
<feature type="chain" id="PRO_5046362453" evidence="2">
    <location>
        <begin position="23"/>
        <end position="346"/>
    </location>
</feature>
<protein>
    <submittedName>
        <fullName evidence="3">Two-component regulator propeller domain-containing protein</fullName>
    </submittedName>
</protein>
<dbReference type="PANTHER" id="PTHR43547">
    <property type="entry name" value="TWO-COMPONENT HISTIDINE KINASE"/>
    <property type="match status" value="1"/>
</dbReference>
<dbReference type="Proteomes" id="UP001597525">
    <property type="component" value="Unassembled WGS sequence"/>
</dbReference>
<gene>
    <name evidence="3" type="ORF">ACFS7Y_10175</name>
</gene>
<feature type="signal peptide" evidence="2">
    <location>
        <begin position="1"/>
        <end position="22"/>
    </location>
</feature>
<sequence length="346" mass="39358">MKIYANIYILLLSLIVYTSCTGQNKTDLPKDDIISRKKHGIPIAPNNITRNIKQDRKGNIWIAAFDGIFRYDGTSFTNITNRVTSARFFSVLEDRSGNFWFSSVGSGVFYYDGKSFRNFTTKNGLANDRVTEIYEDRNGIIWFSTESGASRFDGKSFRNFTTKDGLPSNNVNWIMEDKTGKFWVATQAGVYIYDGKTGTILTHNGTPFTNVRTIIEDKLGNIWLGGQDGLWRYNGGIFIRYTTSFVGYIYEDKTGNIWISANSAIKKKLVNDLPTNNNDSSWTISRYNKNSLQDNEVLPELIKTNEEMIFGIMEANDEAILFGTLHGVYRYDGKTFTDFKANSQIF</sequence>